<dbReference type="AlphaFoldDB" id="A0A6I1FE18"/>
<dbReference type="PIRSF" id="PIRSF034303">
    <property type="entry name" value="DUF1694"/>
    <property type="match status" value="1"/>
</dbReference>
<reference evidence="1 2" key="1">
    <citation type="submission" date="2019-10" db="EMBL/GenBank/DDBJ databases">
        <title>Bacillus aerolatum sp. nov., isolated from bioaerosol of sport playgrounds.</title>
        <authorList>
            <person name="Chen P."/>
            <person name="Zhang G."/>
        </authorList>
    </citation>
    <scope>NUCLEOTIDE SEQUENCE [LARGE SCALE GENOMIC DNA]</scope>
    <source>
        <strain evidence="1 2">CX253</strain>
    </source>
</reference>
<gene>
    <name evidence="1" type="ORF">F9802_12845</name>
</gene>
<comment type="caution">
    <text evidence="1">The sequence shown here is derived from an EMBL/GenBank/DDBJ whole genome shotgun (WGS) entry which is preliminary data.</text>
</comment>
<dbReference type="InterPro" id="IPR029064">
    <property type="entry name" value="Ribosomal_eL30-like_sf"/>
</dbReference>
<keyword evidence="2" id="KW-1185">Reference proteome</keyword>
<dbReference type="Gene3D" id="3.30.1330.30">
    <property type="match status" value="1"/>
</dbReference>
<evidence type="ECO:0000313" key="1">
    <source>
        <dbReference type="EMBL" id="KAB7705947.1"/>
    </source>
</evidence>
<evidence type="ECO:0000313" key="2">
    <source>
        <dbReference type="Proteomes" id="UP000429595"/>
    </source>
</evidence>
<accession>A0A6I1FE18</accession>
<dbReference type="EMBL" id="WEIO01000007">
    <property type="protein sequence ID" value="KAB7705947.1"/>
    <property type="molecule type" value="Genomic_DNA"/>
</dbReference>
<name>A0A6I1FE18_9BACI</name>
<organism evidence="1 2">
    <name type="scientific">Bacillus aerolatus</name>
    <dbReference type="NCBI Taxonomy" id="2653354"/>
    <lineage>
        <taxon>Bacteria</taxon>
        <taxon>Bacillati</taxon>
        <taxon>Bacillota</taxon>
        <taxon>Bacilli</taxon>
        <taxon>Bacillales</taxon>
        <taxon>Bacillaceae</taxon>
        <taxon>Bacillus</taxon>
    </lineage>
</organism>
<dbReference type="RefSeq" id="WP_152152537.1">
    <property type="nucleotide sequence ID" value="NZ_WEIO01000007.1"/>
</dbReference>
<protein>
    <submittedName>
        <fullName evidence="1">DUF1694 domain-containing protein</fullName>
    </submittedName>
</protein>
<dbReference type="Proteomes" id="UP000429595">
    <property type="component" value="Unassembled WGS sequence"/>
</dbReference>
<dbReference type="Pfam" id="PF07997">
    <property type="entry name" value="DUF1694"/>
    <property type="match status" value="1"/>
</dbReference>
<sequence>MSKKSVDDILQEGIYGKKEIKPEERRRFLGTLRERIVAVLLQGQVREKEVYPELIELMKKHPQAKLYLNGTLDITYLKKYIAAAEKNKLGYTVVVNKNHHTDIGLVLAYDHAIDKEEIFLVRQQKKQKLKPVKKKSKLASLFKWLKRK</sequence>
<proteinExistence type="predicted"/>
<dbReference type="InterPro" id="IPR012543">
    <property type="entry name" value="DUF1694"/>
</dbReference>
<dbReference type="SUPFAM" id="SSF160515">
    <property type="entry name" value="YueI-like"/>
    <property type="match status" value="1"/>
</dbReference>